<sequence>MRHIIVKSIDYLVGMPFLVLFCYIIGPIIGLALGFSGLLALTLLAGRKGIKAFYRGMILGIGSDGLPASDRQVQEQKLTASQDRPVT</sequence>
<protein>
    <submittedName>
        <fullName evidence="3">Uncharacterized protein</fullName>
    </submittedName>
</protein>
<accession>A0A3D0KCT5</accession>
<evidence type="ECO:0000256" key="2">
    <source>
        <dbReference type="SAM" id="Phobius"/>
    </source>
</evidence>
<evidence type="ECO:0000313" key="3">
    <source>
        <dbReference type="EMBL" id="HCA01274.1"/>
    </source>
</evidence>
<proteinExistence type="predicted"/>
<keyword evidence="2" id="KW-0472">Membrane</keyword>
<gene>
    <name evidence="3" type="ORF">DEO68_03625</name>
</gene>
<dbReference type="EMBL" id="DOTR01000018">
    <property type="protein sequence ID" value="HCA01274.1"/>
    <property type="molecule type" value="Genomic_DNA"/>
</dbReference>
<reference evidence="3" key="1">
    <citation type="journal article" date="2018" name="Nat. Biotechnol.">
        <title>A standardized bacterial taxonomy based on genome phylogeny substantially revises the tree of life.</title>
        <authorList>
            <person name="Parks D.H."/>
            <person name="Chuvochina M."/>
            <person name="Waite D.W."/>
            <person name="Rinke C."/>
            <person name="Skarshewski A."/>
            <person name="Chaumeil P.A."/>
            <person name="Hugenholtz P."/>
        </authorList>
    </citation>
    <scope>NUCLEOTIDE SEQUENCE [LARGE SCALE GENOMIC DNA]</scope>
    <source>
        <strain evidence="3">UBA11284</strain>
    </source>
</reference>
<name>A0A3D0KCT5_9GAMM</name>
<feature type="region of interest" description="Disordered" evidence="1">
    <location>
        <begin position="64"/>
        <end position="87"/>
    </location>
</feature>
<evidence type="ECO:0000256" key="1">
    <source>
        <dbReference type="SAM" id="MobiDB-lite"/>
    </source>
</evidence>
<keyword evidence="2" id="KW-1133">Transmembrane helix</keyword>
<organism evidence="3">
    <name type="scientific">Halomonas campaniensis</name>
    <dbReference type="NCBI Taxonomy" id="213554"/>
    <lineage>
        <taxon>Bacteria</taxon>
        <taxon>Pseudomonadati</taxon>
        <taxon>Pseudomonadota</taxon>
        <taxon>Gammaproteobacteria</taxon>
        <taxon>Oceanospirillales</taxon>
        <taxon>Halomonadaceae</taxon>
        <taxon>Halomonas</taxon>
    </lineage>
</organism>
<feature type="compositionally biased region" description="Polar residues" evidence="1">
    <location>
        <begin position="75"/>
        <end position="87"/>
    </location>
</feature>
<comment type="caution">
    <text evidence="3">The sequence shown here is derived from an EMBL/GenBank/DDBJ whole genome shotgun (WGS) entry which is preliminary data.</text>
</comment>
<keyword evidence="2" id="KW-0812">Transmembrane</keyword>
<dbReference type="AlphaFoldDB" id="A0A3D0KCT5"/>
<feature type="transmembrane region" description="Helical" evidence="2">
    <location>
        <begin position="17"/>
        <end position="45"/>
    </location>
</feature>